<dbReference type="InterPro" id="IPR052185">
    <property type="entry name" value="IPC_Synthase-Related"/>
</dbReference>
<protein>
    <submittedName>
        <fullName evidence="7">Phosphatase PAP2 family protein</fullName>
    </submittedName>
</protein>
<feature type="transmembrane region" description="Helical" evidence="5">
    <location>
        <begin position="212"/>
        <end position="230"/>
    </location>
</feature>
<feature type="transmembrane region" description="Helical" evidence="5">
    <location>
        <begin position="37"/>
        <end position="54"/>
    </location>
</feature>
<organism evidence="7 8">
    <name type="scientific">Actinospica durhamensis</name>
    <dbReference type="NCBI Taxonomy" id="1508375"/>
    <lineage>
        <taxon>Bacteria</taxon>
        <taxon>Bacillati</taxon>
        <taxon>Actinomycetota</taxon>
        <taxon>Actinomycetes</taxon>
        <taxon>Catenulisporales</taxon>
        <taxon>Actinospicaceae</taxon>
        <taxon>Actinospica</taxon>
    </lineage>
</organism>
<accession>A0A941IS13</accession>
<evidence type="ECO:0000313" key="7">
    <source>
        <dbReference type="EMBL" id="MBR7837974.1"/>
    </source>
</evidence>
<feature type="transmembrane region" description="Helical" evidence="5">
    <location>
        <begin position="103"/>
        <end position="122"/>
    </location>
</feature>
<feature type="transmembrane region" description="Helical" evidence="5">
    <location>
        <begin position="6"/>
        <end position="25"/>
    </location>
</feature>
<evidence type="ECO:0000256" key="1">
    <source>
        <dbReference type="ARBA" id="ARBA00004141"/>
    </source>
</evidence>
<sequence>MPNIMWTWQQAAAVGAVIAAVFGVLRLRDAAPRVRPFLREAALIIWLYGLWQLVGSMTGSGDYRAVTRGQRIWDLERDVHLPSEHTLQGWVLPHPLLVQAANLYYATMHFTVLIVFLVWLFTRHREVYGRWRTVLALLTAACLLIQFLPVAPPRMIPGTGMADTAVQYGQSVYGGIGGFQPDQLSAMPSVHVGWAVLVAVAVCAVTRSRWRYLAVLHAAVTVFVVVVTGNHFWADGIVACALLLLALVVEHFGRRLARRVATRRKGLPNSGHAVPSLVDAA</sequence>
<evidence type="ECO:0000256" key="2">
    <source>
        <dbReference type="ARBA" id="ARBA00022692"/>
    </source>
</evidence>
<evidence type="ECO:0000256" key="3">
    <source>
        <dbReference type="ARBA" id="ARBA00022989"/>
    </source>
</evidence>
<dbReference type="PANTHER" id="PTHR31310:SF7">
    <property type="entry name" value="PA-PHOSPHATASE RELATED-FAMILY PROTEIN DDB_G0268928"/>
    <property type="match status" value="1"/>
</dbReference>
<feature type="transmembrane region" description="Helical" evidence="5">
    <location>
        <begin position="236"/>
        <end position="253"/>
    </location>
</feature>
<dbReference type="InterPro" id="IPR026841">
    <property type="entry name" value="Aur1/Ipt1"/>
</dbReference>
<reference evidence="7" key="1">
    <citation type="submission" date="2021-04" db="EMBL/GenBank/DDBJ databases">
        <title>Genome based classification of Actinospica acidithermotolerans sp. nov., an actinobacterium isolated from an Indonesian hot spring.</title>
        <authorList>
            <person name="Kusuma A.B."/>
            <person name="Putra K.E."/>
            <person name="Nafisah S."/>
            <person name="Loh J."/>
            <person name="Nouioui I."/>
            <person name="Goodfellow M."/>
        </authorList>
    </citation>
    <scope>NUCLEOTIDE SEQUENCE</scope>
    <source>
        <strain evidence="7">CSCA 57</strain>
    </source>
</reference>
<dbReference type="Pfam" id="PF14378">
    <property type="entry name" value="PAP2_3"/>
    <property type="match status" value="1"/>
</dbReference>
<keyword evidence="3 5" id="KW-1133">Transmembrane helix</keyword>
<evidence type="ECO:0000256" key="5">
    <source>
        <dbReference type="SAM" id="Phobius"/>
    </source>
</evidence>
<feature type="transmembrane region" description="Helical" evidence="5">
    <location>
        <begin position="134"/>
        <end position="151"/>
    </location>
</feature>
<keyword evidence="4 5" id="KW-0472">Membrane</keyword>
<name>A0A941IS13_9ACTN</name>
<feature type="domain" description="Inositolphosphotransferase Aur1/Ipt1" evidence="6">
    <location>
        <begin position="71"/>
        <end position="248"/>
    </location>
</feature>
<dbReference type="AlphaFoldDB" id="A0A941IS13"/>
<feature type="transmembrane region" description="Helical" evidence="5">
    <location>
        <begin position="186"/>
        <end position="205"/>
    </location>
</feature>
<proteinExistence type="predicted"/>
<dbReference type="RefSeq" id="WP_212532436.1">
    <property type="nucleotide sequence ID" value="NZ_JAGSOG010000246.1"/>
</dbReference>
<evidence type="ECO:0000256" key="4">
    <source>
        <dbReference type="ARBA" id="ARBA00023136"/>
    </source>
</evidence>
<keyword evidence="8" id="KW-1185">Reference proteome</keyword>
<evidence type="ECO:0000259" key="6">
    <source>
        <dbReference type="Pfam" id="PF14378"/>
    </source>
</evidence>
<dbReference type="GO" id="GO:0016020">
    <property type="term" value="C:membrane"/>
    <property type="evidence" value="ECO:0007669"/>
    <property type="project" value="UniProtKB-SubCell"/>
</dbReference>
<dbReference type="PANTHER" id="PTHR31310">
    <property type="match status" value="1"/>
</dbReference>
<dbReference type="Proteomes" id="UP000675781">
    <property type="component" value="Unassembled WGS sequence"/>
</dbReference>
<comment type="subcellular location">
    <subcellularLocation>
        <location evidence="1">Membrane</location>
        <topology evidence="1">Multi-pass membrane protein</topology>
    </subcellularLocation>
</comment>
<dbReference type="EMBL" id="JAGSOG010000246">
    <property type="protein sequence ID" value="MBR7837974.1"/>
    <property type="molecule type" value="Genomic_DNA"/>
</dbReference>
<evidence type="ECO:0000313" key="8">
    <source>
        <dbReference type="Proteomes" id="UP000675781"/>
    </source>
</evidence>
<comment type="caution">
    <text evidence="7">The sequence shown here is derived from an EMBL/GenBank/DDBJ whole genome shotgun (WGS) entry which is preliminary data.</text>
</comment>
<keyword evidence="2 5" id="KW-0812">Transmembrane</keyword>
<gene>
    <name evidence="7" type="ORF">KDL01_32175</name>
</gene>